<evidence type="ECO:0000313" key="4">
    <source>
        <dbReference type="EMBL" id="VDP84642.1"/>
    </source>
</evidence>
<evidence type="ECO:0000259" key="3">
    <source>
        <dbReference type="Pfam" id="PF00501"/>
    </source>
</evidence>
<evidence type="ECO:0000313" key="5">
    <source>
        <dbReference type="Proteomes" id="UP000272942"/>
    </source>
</evidence>
<dbReference type="SUPFAM" id="SSF56801">
    <property type="entry name" value="Acetyl-CoA synthetase-like"/>
    <property type="match status" value="1"/>
</dbReference>
<dbReference type="InterPro" id="IPR042099">
    <property type="entry name" value="ANL_N_sf"/>
</dbReference>
<dbReference type="OrthoDB" id="416786at2759"/>
<dbReference type="PANTHER" id="PTHR44845">
    <property type="entry name" value="CARRIER DOMAIN-CONTAINING PROTEIN"/>
    <property type="match status" value="1"/>
</dbReference>
<dbReference type="Pfam" id="PF00501">
    <property type="entry name" value="AMP-binding"/>
    <property type="match status" value="1"/>
</dbReference>
<reference evidence="6" key="1">
    <citation type="submission" date="2016-06" db="UniProtKB">
        <authorList>
            <consortium name="WormBaseParasite"/>
        </authorList>
    </citation>
    <scope>IDENTIFICATION</scope>
</reference>
<gene>
    <name evidence="4" type="ORF">ECPE_LOCUS9038</name>
</gene>
<dbReference type="InterPro" id="IPR000873">
    <property type="entry name" value="AMP-dep_synth/lig_dom"/>
</dbReference>
<dbReference type="WBParaSite" id="ECPE_0000906601-mRNA-1">
    <property type="protein sequence ID" value="ECPE_0000906601-mRNA-1"/>
    <property type="gene ID" value="ECPE_0000906601"/>
</dbReference>
<evidence type="ECO:0000313" key="6">
    <source>
        <dbReference type="WBParaSite" id="ECPE_0000906601-mRNA-1"/>
    </source>
</evidence>
<sequence>MNDQKSYPLYTVFENLLAIGTQEFIDSPAIWHVPDPLHLYQSASGEYSQNSLVSGFSETISSVSFSELNSIANQVAVTLSTDIRSSSAVGARELGNGPEQANAIVALFMPPGINRIIAQVHRCSSSTLTHSFAFSRFQLPLHGKLACMKLHLAYLPLDRQLSIGRILQILELITPIMVLVAKDYHDRMFSEATILPDSVAGLRKQREAFFVGKVETLRQAFRTINTVVWEDLLSRSREYVPLVGNGKVNGQPVSPTPLELGIPHSVCLFPDVSNPVVIVLFTSGSSTSGQKVVRLRQSQLYNRLRWQWSSGVEWDSQKQWIYRTSQPQLKKDEVSLASTACVFVDAFTELFSALFHGIPVVVPGGSICASEACVSDVRILAKLVDVFAITRITTVPVQLSIWINQLRLISSTDRARDFRSLRTVVVSGDILLPQLAHEFFQLFAEHPIRLLNFYGTTELAGDATAAVFHGKQDVSEATRHVDAKDQADSLLEGAPFVTVGRPISNTTIYIVRRRIDGEENRESGQRHDSGSLTMVVSENTDPTRTPNLSILGSGDGDQIDWEAEGYGICEKGCVGEIAVTGLAVFDNSLKLFDLSNSNSKTEESNAHHSRDSKESSLINFPGDLGFICPKDGLLYVCGRSDELVKINAVGFLAGDVDRLIDRMKQSCAQNPHQMSTAELKLPRIRQTVTIPIRHPVNKNKQLVCFYTTGESDSLPTNQTLNSYGIPRDLTQPIDLNVGADSEDGLVGVCGPSPIELSGILSNYLPVYIRPIFVHVSCAY</sequence>
<organism evidence="6">
    <name type="scientific">Echinostoma caproni</name>
    <dbReference type="NCBI Taxonomy" id="27848"/>
    <lineage>
        <taxon>Eukaryota</taxon>
        <taxon>Metazoa</taxon>
        <taxon>Spiralia</taxon>
        <taxon>Lophotrochozoa</taxon>
        <taxon>Platyhelminthes</taxon>
        <taxon>Trematoda</taxon>
        <taxon>Digenea</taxon>
        <taxon>Plagiorchiida</taxon>
        <taxon>Echinostomata</taxon>
        <taxon>Echinostomatoidea</taxon>
        <taxon>Echinostomatidae</taxon>
        <taxon>Echinostoma</taxon>
    </lineage>
</organism>
<keyword evidence="5" id="KW-1185">Reference proteome</keyword>
<keyword evidence="1" id="KW-0596">Phosphopantetheine</keyword>
<evidence type="ECO:0000256" key="1">
    <source>
        <dbReference type="ARBA" id="ARBA00022450"/>
    </source>
</evidence>
<keyword evidence="2" id="KW-0597">Phosphoprotein</keyword>
<dbReference type="PANTHER" id="PTHR44845:SF6">
    <property type="entry name" value="BETA-ALANINE-ACTIVATING ENZYME"/>
    <property type="match status" value="1"/>
</dbReference>
<dbReference type="Proteomes" id="UP000272942">
    <property type="component" value="Unassembled WGS sequence"/>
</dbReference>
<accession>A0A183AQ03</accession>
<proteinExistence type="predicted"/>
<protein>
    <submittedName>
        <fullName evidence="6">AMP-binding domain-containing protein</fullName>
    </submittedName>
</protein>
<reference evidence="4 5" key="2">
    <citation type="submission" date="2018-11" db="EMBL/GenBank/DDBJ databases">
        <authorList>
            <consortium name="Pathogen Informatics"/>
        </authorList>
    </citation>
    <scope>NUCLEOTIDE SEQUENCE [LARGE SCALE GENOMIC DNA]</scope>
    <source>
        <strain evidence="4 5">Egypt</strain>
    </source>
</reference>
<dbReference type="AlphaFoldDB" id="A0A183AQ03"/>
<name>A0A183AQ03_9TREM</name>
<feature type="domain" description="AMP-dependent synthetase/ligase" evidence="3">
    <location>
        <begin position="145"/>
        <end position="518"/>
    </location>
</feature>
<evidence type="ECO:0000256" key="2">
    <source>
        <dbReference type="ARBA" id="ARBA00022553"/>
    </source>
</evidence>
<dbReference type="Gene3D" id="3.40.50.12780">
    <property type="entry name" value="N-terminal domain of ligase-like"/>
    <property type="match status" value="1"/>
</dbReference>
<dbReference type="EMBL" id="UZAN01046824">
    <property type="protein sequence ID" value="VDP84642.1"/>
    <property type="molecule type" value="Genomic_DNA"/>
</dbReference>